<evidence type="ECO:0000256" key="1">
    <source>
        <dbReference type="SAM" id="MobiDB-lite"/>
    </source>
</evidence>
<proteinExistence type="predicted"/>
<organism evidence="2 3">
    <name type="scientific">Taenia crassiceps</name>
    <dbReference type="NCBI Taxonomy" id="6207"/>
    <lineage>
        <taxon>Eukaryota</taxon>
        <taxon>Metazoa</taxon>
        <taxon>Spiralia</taxon>
        <taxon>Lophotrochozoa</taxon>
        <taxon>Platyhelminthes</taxon>
        <taxon>Cestoda</taxon>
        <taxon>Eucestoda</taxon>
        <taxon>Cyclophyllidea</taxon>
        <taxon>Taeniidae</taxon>
        <taxon>Taenia</taxon>
    </lineage>
</organism>
<feature type="region of interest" description="Disordered" evidence="1">
    <location>
        <begin position="59"/>
        <end position="118"/>
    </location>
</feature>
<keyword evidence="3" id="KW-1185">Reference proteome</keyword>
<comment type="caution">
    <text evidence="2">The sequence shown here is derived from an EMBL/GenBank/DDBJ whole genome shotgun (WGS) entry which is preliminary data.</text>
</comment>
<sequence length="118" mass="13321">MVSWDETVAVASLPTLDLPVCIMDASWELEFDSFAISETRPSDEEVALADPLKWSRKKGTQNYLRHSRDALGHHPSTKDDTPMLSTSGDEDKENVNPSIRSVRLLERRNSGFHVNNPR</sequence>
<protein>
    <submittedName>
        <fullName evidence="2">Uncharacterized protein</fullName>
    </submittedName>
</protein>
<feature type="compositionally biased region" description="Basic and acidic residues" evidence="1">
    <location>
        <begin position="66"/>
        <end position="81"/>
    </location>
</feature>
<dbReference type="Proteomes" id="UP001651158">
    <property type="component" value="Unassembled WGS sequence"/>
</dbReference>
<evidence type="ECO:0000313" key="3">
    <source>
        <dbReference type="Proteomes" id="UP001651158"/>
    </source>
</evidence>
<gene>
    <name evidence="2" type="ORF">TcWFU_003162</name>
</gene>
<evidence type="ECO:0000313" key="2">
    <source>
        <dbReference type="EMBL" id="KAL5108690.1"/>
    </source>
</evidence>
<reference evidence="2 3" key="1">
    <citation type="journal article" date="2022" name="Front. Cell. Infect. Microbiol.">
        <title>The Genomes of Two Strains of Taenia crassiceps the Animal Model for the Study of Human Cysticercosis.</title>
        <authorList>
            <person name="Bobes R.J."/>
            <person name="Estrada K."/>
            <person name="Rios-Valencia D.G."/>
            <person name="Calderon-Gallegos A."/>
            <person name="de la Torre P."/>
            <person name="Carrero J.C."/>
            <person name="Sanchez-Flores A."/>
            <person name="Laclette J.P."/>
        </authorList>
    </citation>
    <scope>NUCLEOTIDE SEQUENCE [LARGE SCALE GENOMIC DNA]</scope>
    <source>
        <strain evidence="2">WFUcys</strain>
    </source>
</reference>
<name>A0ABR4QGH8_9CEST</name>
<accession>A0ABR4QGH8</accession>
<dbReference type="EMBL" id="JAKROA010000003">
    <property type="protein sequence ID" value="KAL5108690.1"/>
    <property type="molecule type" value="Genomic_DNA"/>
</dbReference>